<evidence type="ECO:0000313" key="1">
    <source>
        <dbReference type="EMBL" id="BBA93203.1"/>
    </source>
</evidence>
<dbReference type="Pfam" id="PF08282">
    <property type="entry name" value="Hydrolase_3"/>
    <property type="match status" value="1"/>
</dbReference>
<keyword evidence="1" id="KW-0378">Hydrolase</keyword>
<sequence>MKKKIIAIDLDGTLLNNDSQLSDYTISTIKKIRQAGHTVLIATGRPYRMAKNFYHQLELDTPMINFNGSLVHLPERKWQWEQNILIDKKYLLEFLKEEEHFEADFIAGEYKKKFYITQTNLDKIDPTLMGVEQITPDTLIKPERITSNPHSILMQTRAVDKYELAKEMKAYFKNELEINTWGGPLNILETCAKGVNKATALSYILNLYQASPQDLIAFGDEHNDIEMLELAGTAYAMKNCSNRLRPHADRLTEFANFEDGVARELENLFL</sequence>
<evidence type="ECO:0000313" key="3">
    <source>
        <dbReference type="Proteomes" id="UP000269331"/>
    </source>
</evidence>
<dbReference type="RefSeq" id="WP_024533138.1">
    <property type="nucleotide sequence ID" value="NZ_AP018400.1"/>
</dbReference>
<dbReference type="EC" id="3.1.3.-" evidence="2"/>
<dbReference type="Proteomes" id="UP001228446">
    <property type="component" value="Unassembled WGS sequence"/>
</dbReference>
<dbReference type="EMBL" id="JAVIBX010000050">
    <property type="protein sequence ID" value="MDQ8834035.1"/>
    <property type="molecule type" value="Genomic_DNA"/>
</dbReference>
<dbReference type="GO" id="GO:0005829">
    <property type="term" value="C:cytosol"/>
    <property type="evidence" value="ECO:0007669"/>
    <property type="project" value="TreeGrafter"/>
</dbReference>
<evidence type="ECO:0000313" key="4">
    <source>
        <dbReference type="Proteomes" id="UP001228446"/>
    </source>
</evidence>
<accession>A0A2Z5U4Z8</accession>
<name>A0A2Z5U4Z8_9STRE</name>
<dbReference type="PANTHER" id="PTHR10000:SF23">
    <property type="entry name" value="5-AMINO-6-(5-PHOSPHO-D-RIBITYLAMINO)URACIL PHOSPHATASE YITU"/>
    <property type="match status" value="1"/>
</dbReference>
<dbReference type="NCBIfam" id="TIGR00099">
    <property type="entry name" value="Cof-subfamily"/>
    <property type="match status" value="1"/>
</dbReference>
<dbReference type="GeneID" id="52230120"/>
<dbReference type="CDD" id="cd07516">
    <property type="entry name" value="HAD_Pase"/>
    <property type="match status" value="1"/>
</dbReference>
<organism evidence="1 3">
    <name type="scientific">Streptococcus ruminantium</name>
    <dbReference type="NCBI Taxonomy" id="1917441"/>
    <lineage>
        <taxon>Bacteria</taxon>
        <taxon>Bacillati</taxon>
        <taxon>Bacillota</taxon>
        <taxon>Bacilli</taxon>
        <taxon>Lactobacillales</taxon>
        <taxon>Streptococcaceae</taxon>
        <taxon>Streptococcus</taxon>
    </lineage>
</organism>
<dbReference type="GO" id="GO:0000287">
    <property type="term" value="F:magnesium ion binding"/>
    <property type="evidence" value="ECO:0007669"/>
    <property type="project" value="TreeGrafter"/>
</dbReference>
<gene>
    <name evidence="2" type="ORF">RFF62_09670</name>
    <name evidence="1" type="ORF">SR187_8000</name>
</gene>
<keyword evidence="4" id="KW-1185">Reference proteome</keyword>
<reference evidence="2 4" key="2">
    <citation type="submission" date="2023-08" db="EMBL/GenBank/DDBJ databases">
        <title>Streptococcus ruminantium-associated sheep mastitis outbreak detected in Italy is distinct from bovine isolates.</title>
        <authorList>
            <person name="Rosa M.N."/>
            <person name="Vezina B."/>
            <person name="Tola S."/>
        </authorList>
    </citation>
    <scope>NUCLEOTIDE SEQUENCE [LARGE SCALE GENOMIC DNA]</scope>
    <source>
        <strain evidence="2 4">OM6730</strain>
    </source>
</reference>
<dbReference type="Gene3D" id="3.30.1240.10">
    <property type="match status" value="1"/>
</dbReference>
<protein>
    <submittedName>
        <fullName evidence="1">Cof-type HAD-IIB family hydrolase</fullName>
        <ecNumber evidence="2">3.1.3.-</ecNumber>
    </submittedName>
</protein>
<dbReference type="AlphaFoldDB" id="A0A2Z5U4Z8"/>
<dbReference type="InterPro" id="IPR023214">
    <property type="entry name" value="HAD_sf"/>
</dbReference>
<dbReference type="PANTHER" id="PTHR10000">
    <property type="entry name" value="PHOSPHOSERINE PHOSPHATASE"/>
    <property type="match status" value="1"/>
</dbReference>
<evidence type="ECO:0000313" key="2">
    <source>
        <dbReference type="EMBL" id="MDQ8834035.1"/>
    </source>
</evidence>
<dbReference type="InterPro" id="IPR000150">
    <property type="entry name" value="Cof"/>
</dbReference>
<dbReference type="NCBIfam" id="TIGR01484">
    <property type="entry name" value="HAD-SF-IIB"/>
    <property type="match status" value="1"/>
</dbReference>
<dbReference type="OrthoDB" id="9781413at2"/>
<dbReference type="InterPro" id="IPR006379">
    <property type="entry name" value="HAD-SF_hydro_IIB"/>
</dbReference>
<dbReference type="KEGG" id="srq:SR187_8000"/>
<dbReference type="InterPro" id="IPR036412">
    <property type="entry name" value="HAD-like_sf"/>
</dbReference>
<dbReference type="Proteomes" id="UP000269331">
    <property type="component" value="Chromosome"/>
</dbReference>
<dbReference type="SUPFAM" id="SSF56784">
    <property type="entry name" value="HAD-like"/>
    <property type="match status" value="1"/>
</dbReference>
<dbReference type="EMBL" id="AP018400">
    <property type="protein sequence ID" value="BBA93203.1"/>
    <property type="molecule type" value="Genomic_DNA"/>
</dbReference>
<reference evidence="1 3" key="1">
    <citation type="journal article" date="2018" name="Genome Biol. Evol.">
        <title>Complete Genome Sequence of Streptococcus ruminantium sp. nov. GUT-187T (=DSM 104980T =JCM 31869T), the Type Strain of S. ruminantium, and Comparison with Genome Sequences of Streptococcus suis Strains.</title>
        <authorList>
            <person name="Tohya M."/>
            <person name="Sekizaki T."/>
            <person name="Miyoshi-Akiyama T."/>
        </authorList>
    </citation>
    <scope>NUCLEOTIDE SEQUENCE [LARGE SCALE GENOMIC DNA]</scope>
    <source>
        <strain evidence="1 3">GUT187T</strain>
    </source>
</reference>
<dbReference type="Gene3D" id="3.40.50.1000">
    <property type="entry name" value="HAD superfamily/HAD-like"/>
    <property type="match status" value="1"/>
</dbReference>
<dbReference type="GO" id="GO:0016791">
    <property type="term" value="F:phosphatase activity"/>
    <property type="evidence" value="ECO:0007669"/>
    <property type="project" value="TreeGrafter"/>
</dbReference>
<dbReference type="PROSITE" id="PS01228">
    <property type="entry name" value="COF_1"/>
    <property type="match status" value="1"/>
</dbReference>
<dbReference type="SFLD" id="SFLDS00003">
    <property type="entry name" value="Haloacid_Dehalogenase"/>
    <property type="match status" value="1"/>
</dbReference>
<dbReference type="SFLD" id="SFLDG01140">
    <property type="entry name" value="C2.B:_Phosphomannomutase_and_P"/>
    <property type="match status" value="1"/>
</dbReference>
<proteinExistence type="predicted"/>